<dbReference type="Ensembl" id="ENSMLUT00000005247.2">
    <property type="protein sequence ID" value="ENSMLUP00000021118.1"/>
    <property type="gene ID" value="ENSMLUG00000015360.2"/>
</dbReference>
<feature type="transmembrane region" description="Helical" evidence="21">
    <location>
        <begin position="434"/>
        <end position="465"/>
    </location>
</feature>
<keyword evidence="6" id="KW-0107">Calcium channel</keyword>
<reference evidence="23" key="3">
    <citation type="submission" date="2025-09" db="UniProtKB">
        <authorList>
            <consortium name="Ensembl"/>
        </authorList>
    </citation>
    <scope>IDENTIFICATION</scope>
</reference>
<feature type="transmembrane region" description="Helical" evidence="21">
    <location>
        <begin position="271"/>
        <end position="292"/>
    </location>
</feature>
<dbReference type="AlphaFoldDB" id="G1QBN5"/>
<reference evidence="23" key="2">
    <citation type="submission" date="2025-08" db="UniProtKB">
        <authorList>
            <consortium name="Ensembl"/>
        </authorList>
    </citation>
    <scope>IDENTIFICATION</scope>
</reference>
<keyword evidence="7 21" id="KW-0812">Transmembrane</keyword>
<dbReference type="PANTHER" id="PTHR46730">
    <property type="entry name" value="POLYCYSTIN-1"/>
    <property type="match status" value="1"/>
</dbReference>
<comment type="caution">
    <text evidence="19">Lacks conserved residue(s) required for the propagation of feature annotation.</text>
</comment>
<keyword evidence="12" id="KW-0969">Cilium</keyword>
<dbReference type="GeneTree" id="ENSGT00940000162104"/>
<dbReference type="EMBL" id="AAPE02057108">
    <property type="status" value="NOT_ANNOTATED_CDS"/>
    <property type="molecule type" value="Genomic_DNA"/>
</dbReference>
<dbReference type="GO" id="GO:0005262">
    <property type="term" value="F:calcium channel activity"/>
    <property type="evidence" value="ECO:0007669"/>
    <property type="project" value="UniProtKB-KW"/>
</dbReference>
<keyword evidence="14" id="KW-1015">Disulfide bond</keyword>
<feature type="transmembrane region" description="Helical" evidence="21">
    <location>
        <begin position="405"/>
        <end position="428"/>
    </location>
</feature>
<comment type="subcellular location">
    <subcellularLocation>
        <location evidence="1">Cell projection</location>
        <location evidence="1">Cilium membrane</location>
        <topology evidence="1">Multi-pass membrane protein</topology>
    </subcellularLocation>
</comment>
<feature type="transmembrane region" description="Helical" evidence="21">
    <location>
        <begin position="232"/>
        <end position="251"/>
    </location>
</feature>
<evidence type="ECO:0000256" key="21">
    <source>
        <dbReference type="SAM" id="Phobius"/>
    </source>
</evidence>
<feature type="region of interest" description="Disordered" evidence="20">
    <location>
        <begin position="316"/>
        <end position="347"/>
    </location>
</feature>
<evidence type="ECO:0000256" key="12">
    <source>
        <dbReference type="ARBA" id="ARBA00023069"/>
    </source>
</evidence>
<evidence type="ECO:0000256" key="3">
    <source>
        <dbReference type="ARBA" id="ARBA00022448"/>
    </source>
</evidence>
<keyword evidence="9" id="KW-0106">Calcium</keyword>
<protein>
    <recommendedName>
        <fullName evidence="18">Polycystin-1-like protein 1</fullName>
    </recommendedName>
</protein>
<evidence type="ECO:0000259" key="22">
    <source>
        <dbReference type="PROSITE" id="PS50095"/>
    </source>
</evidence>
<evidence type="ECO:0000256" key="11">
    <source>
        <dbReference type="ARBA" id="ARBA00023065"/>
    </source>
</evidence>
<dbReference type="Gene3D" id="2.60.60.20">
    <property type="entry name" value="PLAT/LH2 domain"/>
    <property type="match status" value="1"/>
</dbReference>
<evidence type="ECO:0000256" key="2">
    <source>
        <dbReference type="ARBA" id="ARBA00007200"/>
    </source>
</evidence>
<feature type="domain" description="PLAT" evidence="22">
    <location>
        <begin position="70"/>
        <end position="188"/>
    </location>
</feature>
<evidence type="ECO:0000256" key="1">
    <source>
        <dbReference type="ARBA" id="ARBA00004272"/>
    </source>
</evidence>
<evidence type="ECO:0000256" key="16">
    <source>
        <dbReference type="ARBA" id="ARBA00023273"/>
    </source>
</evidence>
<keyword evidence="24" id="KW-1185">Reference proteome</keyword>
<gene>
    <name evidence="23" type="primary">PKD1L1</name>
</gene>
<dbReference type="Pfam" id="PF01477">
    <property type="entry name" value="PLAT"/>
    <property type="match status" value="1"/>
</dbReference>
<evidence type="ECO:0000256" key="8">
    <source>
        <dbReference type="ARBA" id="ARBA00022737"/>
    </source>
</evidence>
<evidence type="ECO:0000256" key="20">
    <source>
        <dbReference type="SAM" id="MobiDB-lite"/>
    </source>
</evidence>
<evidence type="ECO:0000256" key="17">
    <source>
        <dbReference type="ARBA" id="ARBA00023303"/>
    </source>
</evidence>
<sequence length="527" mass="57606">IARRSLNASFESRDVAQFRGRPENLLPSIFIVAITILYALLVTKSKRMDRREKKKMGYIFLQDSAPPSHQLYAVVVDTGFRAPAHFTAKVYIVLCGEDGLSEPRELCCPEKPLFERNSRHTFVLSTPAALGPLRKVRLWHDSGGACPAWYVSHVMVKELRQGRGRWFFPAECWLAAGRWDGRVERELACLRGGLGFRKLLFSRFTEQLEDLHVWASVHSRPAGRGLLHTPRLSVAFALLCAYACLAALVTTAGHGQLPPSVGPAGVPLGSFWTGFLCTLLASPGAQLLSLLFRLSQVPGPICTALSWEACGPTERSPACPGSHRRPGSGLNLTPCPRSRGHPGAGAHSLSASRSLLVVSVLSWPGAALRLPQNPSQPESLAPSRAFEGHVTTPWPRAPRPWLRSAAWAICGMVSVACGVGTVFLGYRFGPTQCGQWLCLLTISVTCCVFVTQPFMVGLVALGFAWKRRDDESFFTESLREATEGLGTGLAGLSCTRTPHSPCCSRPRGPGVVERVLAERQRARRLRR</sequence>
<keyword evidence="11" id="KW-0406">Ion transport</keyword>
<dbReference type="InterPro" id="IPR036392">
    <property type="entry name" value="PLAT/LH2_dom_sf"/>
</dbReference>
<dbReference type="HOGENOM" id="CLU_637034_0_0_1"/>
<evidence type="ECO:0000256" key="5">
    <source>
        <dbReference type="ARBA" id="ARBA00022568"/>
    </source>
</evidence>
<name>G1QBN5_MYOLU</name>
<evidence type="ECO:0000313" key="24">
    <source>
        <dbReference type="Proteomes" id="UP000001074"/>
    </source>
</evidence>
<evidence type="ECO:0000256" key="14">
    <source>
        <dbReference type="ARBA" id="ARBA00023157"/>
    </source>
</evidence>
<dbReference type="SUPFAM" id="SSF49723">
    <property type="entry name" value="Lipase/lipooxygenase domain (PLAT/LH2 domain)"/>
    <property type="match status" value="1"/>
</dbReference>
<evidence type="ECO:0000313" key="23">
    <source>
        <dbReference type="Ensembl" id="ENSMLUP00000021118.1"/>
    </source>
</evidence>
<dbReference type="InterPro" id="IPR001024">
    <property type="entry name" value="PLAT/LH2_dom"/>
</dbReference>
<keyword evidence="15" id="KW-0325">Glycoprotein</keyword>
<keyword evidence="8" id="KW-0677">Repeat</keyword>
<dbReference type="InterPro" id="IPR042060">
    <property type="entry name" value="PLAT_polycystin1"/>
</dbReference>
<accession>G1QBN5</accession>
<evidence type="ECO:0000256" key="15">
    <source>
        <dbReference type="ARBA" id="ARBA00023180"/>
    </source>
</evidence>
<keyword evidence="3" id="KW-0813">Transport</keyword>
<keyword evidence="5" id="KW-0109">Calcium transport</keyword>
<evidence type="ECO:0000256" key="13">
    <source>
        <dbReference type="ARBA" id="ARBA00023136"/>
    </source>
</evidence>
<dbReference type="GO" id="GO:0060170">
    <property type="term" value="C:ciliary membrane"/>
    <property type="evidence" value="ECO:0007669"/>
    <property type="project" value="UniProtKB-SubCell"/>
</dbReference>
<evidence type="ECO:0000256" key="7">
    <source>
        <dbReference type="ARBA" id="ARBA00022692"/>
    </source>
</evidence>
<keyword evidence="13 21" id="KW-0472">Membrane</keyword>
<dbReference type="PROSITE" id="PS50095">
    <property type="entry name" value="PLAT"/>
    <property type="match status" value="1"/>
</dbReference>
<proteinExistence type="inferred from homology"/>
<keyword evidence="17" id="KW-0407">Ion channel</keyword>
<dbReference type="CDD" id="cd01752">
    <property type="entry name" value="PLAT_polycystin"/>
    <property type="match status" value="1"/>
</dbReference>
<evidence type="ECO:0000256" key="6">
    <source>
        <dbReference type="ARBA" id="ARBA00022673"/>
    </source>
</evidence>
<dbReference type="Proteomes" id="UP000001074">
    <property type="component" value="Unassembled WGS sequence"/>
</dbReference>
<evidence type="ECO:0000256" key="19">
    <source>
        <dbReference type="PROSITE-ProRule" id="PRU00152"/>
    </source>
</evidence>
<keyword evidence="16" id="KW-0966">Cell projection</keyword>
<dbReference type="FunFam" id="2.60.60.20:FF:000017">
    <property type="entry name" value="Polycystin 1 like 1, transient receptor potential channel interacting"/>
    <property type="match status" value="1"/>
</dbReference>
<keyword evidence="4" id="KW-1003">Cell membrane</keyword>
<dbReference type="PANTHER" id="PTHR46730:SF4">
    <property type="entry name" value="POLYCYSTIC KIDNEY DISEASE PROTEIN 1-LIKE 1"/>
    <property type="match status" value="1"/>
</dbReference>
<evidence type="ECO:0000256" key="4">
    <source>
        <dbReference type="ARBA" id="ARBA00022475"/>
    </source>
</evidence>
<evidence type="ECO:0000256" key="18">
    <source>
        <dbReference type="ARBA" id="ARBA00073797"/>
    </source>
</evidence>
<organism evidence="23 24">
    <name type="scientific">Myotis lucifugus</name>
    <name type="common">Little brown bat</name>
    <dbReference type="NCBI Taxonomy" id="59463"/>
    <lineage>
        <taxon>Eukaryota</taxon>
        <taxon>Metazoa</taxon>
        <taxon>Chordata</taxon>
        <taxon>Craniata</taxon>
        <taxon>Vertebrata</taxon>
        <taxon>Euteleostomi</taxon>
        <taxon>Mammalia</taxon>
        <taxon>Eutheria</taxon>
        <taxon>Laurasiatheria</taxon>
        <taxon>Chiroptera</taxon>
        <taxon>Yangochiroptera</taxon>
        <taxon>Vespertilionidae</taxon>
        <taxon>Myotis</taxon>
    </lineage>
</organism>
<evidence type="ECO:0000256" key="9">
    <source>
        <dbReference type="ARBA" id="ARBA00022837"/>
    </source>
</evidence>
<reference evidence="23 24" key="1">
    <citation type="journal article" date="2011" name="Nature">
        <title>A high-resolution map of human evolutionary constraint using 29 mammals.</title>
        <authorList>
            <person name="Lindblad-Toh K."/>
            <person name="Garber M."/>
            <person name="Zuk O."/>
            <person name="Lin M.F."/>
            <person name="Parker B.J."/>
            <person name="Washietl S."/>
            <person name="Kheradpour P."/>
            <person name="Ernst J."/>
            <person name="Jordan G."/>
            <person name="Mauceli E."/>
            <person name="Ward L.D."/>
            <person name="Lowe C.B."/>
            <person name="Holloway A.K."/>
            <person name="Clamp M."/>
            <person name="Gnerre S."/>
            <person name="Alfoldi J."/>
            <person name="Beal K."/>
            <person name="Chang J."/>
            <person name="Clawson H."/>
            <person name="Cuff J."/>
            <person name="Di Palma F."/>
            <person name="Fitzgerald S."/>
            <person name="Flicek P."/>
            <person name="Guttman M."/>
            <person name="Hubisz M.J."/>
            <person name="Jaffe D.B."/>
            <person name="Jungreis I."/>
            <person name="Kent W.J."/>
            <person name="Kostka D."/>
            <person name="Lara M."/>
            <person name="Martins A.L."/>
            <person name="Massingham T."/>
            <person name="Moltke I."/>
            <person name="Raney B.J."/>
            <person name="Rasmussen M.D."/>
            <person name="Robinson J."/>
            <person name="Stark A."/>
            <person name="Vilella A.J."/>
            <person name="Wen J."/>
            <person name="Xie X."/>
            <person name="Zody M.C."/>
            <person name="Baldwin J."/>
            <person name="Bloom T."/>
            <person name="Chin C.W."/>
            <person name="Heiman D."/>
            <person name="Nicol R."/>
            <person name="Nusbaum C."/>
            <person name="Young S."/>
            <person name="Wilkinson J."/>
            <person name="Worley K.C."/>
            <person name="Kovar C.L."/>
            <person name="Muzny D.M."/>
            <person name="Gibbs R.A."/>
            <person name="Cree A."/>
            <person name="Dihn H.H."/>
            <person name="Fowler G."/>
            <person name="Jhangiani S."/>
            <person name="Joshi V."/>
            <person name="Lee S."/>
            <person name="Lewis L.R."/>
            <person name="Nazareth L.V."/>
            <person name="Okwuonu G."/>
            <person name="Santibanez J."/>
            <person name="Warren W.C."/>
            <person name="Mardis E.R."/>
            <person name="Weinstock G.M."/>
            <person name="Wilson R.K."/>
            <person name="Delehaunty K."/>
            <person name="Dooling D."/>
            <person name="Fronik C."/>
            <person name="Fulton L."/>
            <person name="Fulton B."/>
            <person name="Graves T."/>
            <person name="Minx P."/>
            <person name="Sodergren E."/>
            <person name="Birney E."/>
            <person name="Margulies E.H."/>
            <person name="Herrero J."/>
            <person name="Green E.D."/>
            <person name="Haussler D."/>
            <person name="Siepel A."/>
            <person name="Goldman N."/>
            <person name="Pollard K.S."/>
            <person name="Pedersen J.S."/>
            <person name="Lander E.S."/>
            <person name="Kellis M."/>
        </authorList>
    </citation>
    <scope>NUCLEOTIDE SEQUENCE [LARGE SCALE GENOMIC DNA]</scope>
</reference>
<comment type="similarity">
    <text evidence="2">Belongs to the polycystin family.</text>
</comment>
<keyword evidence="10 21" id="KW-1133">Transmembrane helix</keyword>
<dbReference type="SMART" id="SM00308">
    <property type="entry name" value="LH2"/>
    <property type="match status" value="1"/>
</dbReference>
<feature type="transmembrane region" description="Helical" evidence="21">
    <location>
        <begin position="25"/>
        <end position="43"/>
    </location>
</feature>
<evidence type="ECO:0000256" key="10">
    <source>
        <dbReference type="ARBA" id="ARBA00022989"/>
    </source>
</evidence>